<keyword evidence="11" id="KW-0407">Ion channel</keyword>
<dbReference type="GeneID" id="113499094"/>
<evidence type="ECO:0000256" key="2">
    <source>
        <dbReference type="ARBA" id="ARBA00022448"/>
    </source>
</evidence>
<feature type="repeat" description="ANK" evidence="12">
    <location>
        <begin position="202"/>
        <end position="234"/>
    </location>
</feature>
<dbReference type="KEGG" id="tnl:113499094"/>
<dbReference type="Proteomes" id="UP000322000">
    <property type="component" value="Chromosome 11"/>
</dbReference>
<evidence type="ECO:0000256" key="9">
    <source>
        <dbReference type="ARBA" id="ARBA00023136"/>
    </source>
</evidence>
<dbReference type="GO" id="GO:0034703">
    <property type="term" value="C:cation channel complex"/>
    <property type="evidence" value="ECO:0007669"/>
    <property type="project" value="UniProtKB-ARBA"/>
</dbReference>
<accession>A0A7E5W3N7</accession>
<feature type="domain" description="Ion transport" evidence="15">
    <location>
        <begin position="509"/>
        <end position="732"/>
    </location>
</feature>
<feature type="transmembrane region" description="Helical" evidence="14">
    <location>
        <begin position="566"/>
        <end position="583"/>
    </location>
</feature>
<protein>
    <submittedName>
        <fullName evidence="17 18">Transient receptor potential channel pyrexia</fullName>
    </submittedName>
</protein>
<evidence type="ECO:0000256" key="7">
    <source>
        <dbReference type="ARBA" id="ARBA00023043"/>
    </source>
</evidence>
<name>A0A7E5W3N7_TRINI</name>
<dbReference type="InterPro" id="IPR036770">
    <property type="entry name" value="Ankyrin_rpt-contain_sf"/>
</dbReference>
<feature type="repeat" description="ANK" evidence="12">
    <location>
        <begin position="302"/>
        <end position="334"/>
    </location>
</feature>
<dbReference type="Pfam" id="PF13857">
    <property type="entry name" value="Ank_5"/>
    <property type="match status" value="1"/>
</dbReference>
<evidence type="ECO:0000256" key="11">
    <source>
        <dbReference type="ARBA" id="ARBA00023303"/>
    </source>
</evidence>
<dbReference type="InterPro" id="IPR005821">
    <property type="entry name" value="Ion_trans_dom"/>
</dbReference>
<dbReference type="InterPro" id="IPR052076">
    <property type="entry name" value="TRP_cation_channel"/>
</dbReference>
<evidence type="ECO:0000256" key="14">
    <source>
        <dbReference type="SAM" id="Phobius"/>
    </source>
</evidence>
<dbReference type="PROSITE" id="PS50297">
    <property type="entry name" value="ANK_REP_REGION"/>
    <property type="match status" value="8"/>
</dbReference>
<evidence type="ECO:0000313" key="22">
    <source>
        <dbReference type="RefSeq" id="XP_026735250.1"/>
    </source>
</evidence>
<keyword evidence="7 12" id="KW-0040">ANK repeat</keyword>
<evidence type="ECO:0000259" key="15">
    <source>
        <dbReference type="Pfam" id="PF00520"/>
    </source>
</evidence>
<dbReference type="Gene3D" id="1.25.40.20">
    <property type="entry name" value="Ankyrin repeat-containing domain"/>
    <property type="match status" value="4"/>
</dbReference>
<keyword evidence="10" id="KW-0325">Glycoprotein</keyword>
<dbReference type="RefSeq" id="XP_026735247.1">
    <property type="nucleotide sequence ID" value="XM_026879446.1"/>
</dbReference>
<keyword evidence="3" id="KW-0716">Sensory transduction</keyword>
<feature type="repeat" description="ANK" evidence="12">
    <location>
        <begin position="235"/>
        <end position="267"/>
    </location>
</feature>
<reference evidence="17 18" key="1">
    <citation type="submission" date="2025-04" db="UniProtKB">
        <authorList>
            <consortium name="RefSeq"/>
        </authorList>
    </citation>
    <scope>IDENTIFICATION</scope>
</reference>
<evidence type="ECO:0000313" key="20">
    <source>
        <dbReference type="RefSeq" id="XP_026735247.1"/>
    </source>
</evidence>
<dbReference type="RefSeq" id="XP_026735250.1">
    <property type="nucleotide sequence ID" value="XM_026879449.1"/>
</dbReference>
<dbReference type="AlphaFoldDB" id="A0A7E5W3N7"/>
<keyword evidence="5" id="KW-0677">Repeat</keyword>
<feature type="transmembrane region" description="Helical" evidence="14">
    <location>
        <begin position="702"/>
        <end position="723"/>
    </location>
</feature>
<evidence type="ECO:0000313" key="17">
    <source>
        <dbReference type="RefSeq" id="XP_026735244.1"/>
    </source>
</evidence>
<proteinExistence type="predicted"/>
<dbReference type="RefSeq" id="XP_026735245.1">
    <property type="nucleotide sequence ID" value="XM_026879444.1"/>
</dbReference>
<feature type="region of interest" description="Disordered" evidence="13">
    <location>
        <begin position="1"/>
        <end position="31"/>
    </location>
</feature>
<gene>
    <name evidence="17 18 19 20 21 22" type="primary">LOC113499094</name>
</gene>
<evidence type="ECO:0000256" key="6">
    <source>
        <dbReference type="ARBA" id="ARBA00022989"/>
    </source>
</evidence>
<feature type="transmembrane region" description="Helical" evidence="14">
    <location>
        <begin position="533"/>
        <end position="554"/>
    </location>
</feature>
<keyword evidence="9 14" id="KW-0472">Membrane</keyword>
<evidence type="ECO:0000256" key="5">
    <source>
        <dbReference type="ARBA" id="ARBA00022737"/>
    </source>
</evidence>
<evidence type="ECO:0000313" key="18">
    <source>
        <dbReference type="RefSeq" id="XP_026735245.1"/>
    </source>
</evidence>
<dbReference type="OrthoDB" id="7464126at2759"/>
<evidence type="ECO:0000256" key="1">
    <source>
        <dbReference type="ARBA" id="ARBA00004141"/>
    </source>
</evidence>
<dbReference type="SMART" id="SM00248">
    <property type="entry name" value="ANK"/>
    <property type="match status" value="9"/>
</dbReference>
<feature type="repeat" description="ANK" evidence="12">
    <location>
        <begin position="335"/>
        <end position="369"/>
    </location>
</feature>
<dbReference type="PANTHER" id="PTHR47143">
    <property type="entry name" value="TRANSIENT RECEPTOR POTENTIAL CATION CHANNEL PROTEIN PAINLESS"/>
    <property type="match status" value="1"/>
</dbReference>
<feature type="repeat" description="ANK" evidence="12">
    <location>
        <begin position="134"/>
        <end position="166"/>
    </location>
</feature>
<dbReference type="SUPFAM" id="SSF48403">
    <property type="entry name" value="Ankyrin repeat"/>
    <property type="match status" value="1"/>
</dbReference>
<dbReference type="GO" id="GO:0005216">
    <property type="term" value="F:monoatomic ion channel activity"/>
    <property type="evidence" value="ECO:0007669"/>
    <property type="project" value="InterPro"/>
</dbReference>
<dbReference type="Pfam" id="PF00520">
    <property type="entry name" value="Ion_trans"/>
    <property type="match status" value="1"/>
</dbReference>
<comment type="subcellular location">
    <subcellularLocation>
        <location evidence="1">Membrane</location>
        <topology evidence="1">Multi-pass membrane protein</topology>
    </subcellularLocation>
</comment>
<evidence type="ECO:0000256" key="4">
    <source>
        <dbReference type="ARBA" id="ARBA00022692"/>
    </source>
</evidence>
<dbReference type="RefSeq" id="XP_026735244.1">
    <property type="nucleotide sequence ID" value="XM_026879443.1"/>
</dbReference>
<feature type="repeat" description="ANK" evidence="12">
    <location>
        <begin position="269"/>
        <end position="301"/>
    </location>
</feature>
<evidence type="ECO:0000313" key="19">
    <source>
        <dbReference type="RefSeq" id="XP_026735246.1"/>
    </source>
</evidence>
<feature type="repeat" description="ANK" evidence="12">
    <location>
        <begin position="370"/>
        <end position="402"/>
    </location>
</feature>
<evidence type="ECO:0000256" key="10">
    <source>
        <dbReference type="ARBA" id="ARBA00023180"/>
    </source>
</evidence>
<keyword evidence="16" id="KW-1185">Reference proteome</keyword>
<keyword evidence="6 14" id="KW-1133">Transmembrane helix</keyword>
<evidence type="ECO:0000256" key="8">
    <source>
        <dbReference type="ARBA" id="ARBA00023065"/>
    </source>
</evidence>
<dbReference type="PRINTS" id="PR01415">
    <property type="entry name" value="ANKYRIN"/>
</dbReference>
<feature type="transmembrane region" description="Helical" evidence="14">
    <location>
        <begin position="635"/>
        <end position="657"/>
    </location>
</feature>
<feature type="transmembrane region" description="Helical" evidence="14">
    <location>
        <begin position="595"/>
        <end position="615"/>
    </location>
</feature>
<dbReference type="InterPro" id="IPR002110">
    <property type="entry name" value="Ankyrin_rpt"/>
</dbReference>
<keyword evidence="4 14" id="KW-0812">Transmembrane</keyword>
<evidence type="ECO:0000313" key="16">
    <source>
        <dbReference type="Proteomes" id="UP000322000"/>
    </source>
</evidence>
<evidence type="ECO:0000256" key="13">
    <source>
        <dbReference type="SAM" id="MobiDB-lite"/>
    </source>
</evidence>
<dbReference type="CTD" id="38037"/>
<dbReference type="Pfam" id="PF12796">
    <property type="entry name" value="Ank_2"/>
    <property type="match status" value="2"/>
</dbReference>
<dbReference type="Pfam" id="PF00023">
    <property type="entry name" value="Ank"/>
    <property type="match status" value="1"/>
</dbReference>
<organism evidence="16 17">
    <name type="scientific">Trichoplusia ni</name>
    <name type="common">Cabbage looper</name>
    <dbReference type="NCBI Taxonomy" id="7111"/>
    <lineage>
        <taxon>Eukaryota</taxon>
        <taxon>Metazoa</taxon>
        <taxon>Ecdysozoa</taxon>
        <taxon>Arthropoda</taxon>
        <taxon>Hexapoda</taxon>
        <taxon>Insecta</taxon>
        <taxon>Pterygota</taxon>
        <taxon>Neoptera</taxon>
        <taxon>Endopterygota</taxon>
        <taxon>Lepidoptera</taxon>
        <taxon>Glossata</taxon>
        <taxon>Ditrysia</taxon>
        <taxon>Noctuoidea</taxon>
        <taxon>Noctuidae</taxon>
        <taxon>Plusiinae</taxon>
        <taxon>Trichoplusia</taxon>
    </lineage>
</organism>
<dbReference type="PROSITE" id="PS50088">
    <property type="entry name" value="ANK_REPEAT"/>
    <property type="match status" value="8"/>
</dbReference>
<keyword evidence="17 18" id="KW-0675">Receptor</keyword>
<evidence type="ECO:0000256" key="3">
    <source>
        <dbReference type="ARBA" id="ARBA00022606"/>
    </source>
</evidence>
<dbReference type="RefSeq" id="XP_026735249.1">
    <property type="nucleotide sequence ID" value="XM_026879448.1"/>
</dbReference>
<evidence type="ECO:0000313" key="21">
    <source>
        <dbReference type="RefSeq" id="XP_026735249.1"/>
    </source>
</evidence>
<feature type="repeat" description="ANK" evidence="12">
    <location>
        <begin position="170"/>
        <end position="202"/>
    </location>
</feature>
<keyword evidence="2" id="KW-0813">Transport</keyword>
<sequence>MKDNNSSVYREGSARWCGGGMSQVPEDTDDDLEAGYISSDESAHGVDLAERLRVKPSPDIWELDEIRYNLRHLPLAEEISAFVENGEYEEAIKIASQTENGTLTAALWACWLGRSSLLSRLLKLGLEPNRTDEAGRTCLHLSCLVGSEECVRLLLEYGANPNMWDSATDKKATPLHCAASAKSLACVKVLIARGADVNAGLSERSPLHYAVLSDAPEVVRELLESGACPDTPQVFTETPLHVAASLGSASCTKLLLDAGADVRAALGVGRATALHLAAEDGHAECARLLLDHGARIDWPNSRGQTPLHLATLAQSLEVVELLVNKRADVRARDCDGRTPLHGAIVRGARACDVARQLLSAGADPNAPDSFGYTPLHIAALNEFSACVLLLLDYGGDVTLRTNGGVSALSFIVRRVPDVVPRYLSKLDEAVHISEHELGDVDCELVIDFRPLVPSLLRGEAELLLAFIEVGRKDVLKHPVAETFLFLKWRRIRKFFVLSFIYHALFISLYSLYILQIFLCEAETCDVPSYLRPVQYLILLLNICFLSKEIFQACLDWSAYIRQWENWLQWLIIFGVFLCTIPSWDNGEIRHNTTNWQHDIAAITIFFCWLELMMIIGRFPTFGLYVQMFTTVTVNFATFLLAYCCLLIAFGLAFSVLFSNYAAFKLPASLVKTVMMMSGELEYEDIFYNNKNNTHYPVTAHGMFLIFVLLVTVILTNLLVGLAVSDIQALQESAGLDRLVRQTQLVAHLESMLFSSLLTCAPKQLLSVLRWGALLTASHMRTLTIRPNDPRESRIPKDLISSIFKMVASRKDIRKTINTNNNYEFKIKKCKGEEDKPKPELVKRRSNLFDRYSFESQHVERRKRTTSASNADKTRPTSLNINAIQEICMVDIKTQLMELTKRINKLIENTESRLNHIESKLQPP</sequence>
<dbReference type="RefSeq" id="XP_026735246.1">
    <property type="nucleotide sequence ID" value="XM_026879445.1"/>
</dbReference>
<keyword evidence="8" id="KW-0406">Ion transport</keyword>
<feature type="transmembrane region" description="Helical" evidence="14">
    <location>
        <begin position="494"/>
        <end position="513"/>
    </location>
</feature>
<dbReference type="PANTHER" id="PTHR47143:SF1">
    <property type="entry name" value="ION_TRANS DOMAIN-CONTAINING PROTEIN"/>
    <property type="match status" value="1"/>
</dbReference>
<evidence type="ECO:0000256" key="12">
    <source>
        <dbReference type="PROSITE-ProRule" id="PRU00023"/>
    </source>
</evidence>